<sequence>MAIQRYSDSFGDMTPQSFSSMLDRFFSDSLNTRGRLSAFVPHVDAYETERGYEIEASLPGMKREDIRVEFQQGRLSISGERRMQNERNDRRYHLMESQYGSFQRTFQLPDVANGQGIEATFEDGVLRISVPKDQQKTMRHRVEIRGGQQQQNNLQTGQVSGRMGQQAADIRVEEGHSQGQGAQQAQPSRAYEGATAAAGTSPSGSAPQTPSMSSQGSNSGSWTNASSAADSYGDGHPDDGAGSMRGSGVGS</sequence>
<evidence type="ECO:0000256" key="1">
    <source>
        <dbReference type="PROSITE-ProRule" id="PRU00285"/>
    </source>
</evidence>
<dbReference type="OrthoDB" id="9814487at2"/>
<dbReference type="CDD" id="cd06464">
    <property type="entry name" value="ACD_sHsps-like"/>
    <property type="match status" value="1"/>
</dbReference>
<dbReference type="KEGG" id="hyh:D3Y59_13010"/>
<keyword evidence="6" id="KW-1185">Reference proteome</keyword>
<feature type="compositionally biased region" description="Low complexity" evidence="3">
    <location>
        <begin position="193"/>
        <end position="221"/>
    </location>
</feature>
<dbReference type="InterPro" id="IPR031107">
    <property type="entry name" value="Small_HSP"/>
</dbReference>
<dbReference type="InterPro" id="IPR008978">
    <property type="entry name" value="HSP20-like_chaperone"/>
</dbReference>
<organism evidence="5 6">
    <name type="scientific">Hymenobacter oligotrophus</name>
    <dbReference type="NCBI Taxonomy" id="2319843"/>
    <lineage>
        <taxon>Bacteria</taxon>
        <taxon>Pseudomonadati</taxon>
        <taxon>Bacteroidota</taxon>
        <taxon>Cytophagia</taxon>
        <taxon>Cytophagales</taxon>
        <taxon>Hymenobacteraceae</taxon>
        <taxon>Hymenobacter</taxon>
    </lineage>
</organism>
<reference evidence="5 6" key="1">
    <citation type="submission" date="2018-09" db="EMBL/GenBank/DDBJ databases">
        <title>Hymenobacter medium sp. nov., isolated from R2A medium.</title>
        <authorList>
            <person name="Yingchao G."/>
        </authorList>
    </citation>
    <scope>NUCLEOTIDE SEQUENCE [LARGE SCALE GENOMIC DNA]</scope>
    <source>
        <strain evidence="6">sh-6</strain>
    </source>
</reference>
<dbReference type="EMBL" id="CP032317">
    <property type="protein sequence ID" value="AYA38936.1"/>
    <property type="molecule type" value="Genomic_DNA"/>
</dbReference>
<accession>A0A3B7RI84</accession>
<feature type="compositionally biased region" description="Basic and acidic residues" evidence="3">
    <location>
        <begin position="133"/>
        <end position="144"/>
    </location>
</feature>
<evidence type="ECO:0000256" key="2">
    <source>
        <dbReference type="RuleBase" id="RU003616"/>
    </source>
</evidence>
<evidence type="ECO:0000256" key="3">
    <source>
        <dbReference type="SAM" id="MobiDB-lite"/>
    </source>
</evidence>
<feature type="region of interest" description="Disordered" evidence="3">
    <location>
        <begin position="132"/>
        <end position="251"/>
    </location>
</feature>
<dbReference type="AlphaFoldDB" id="A0A3B7RI84"/>
<dbReference type="Proteomes" id="UP000262802">
    <property type="component" value="Chromosome"/>
</dbReference>
<feature type="domain" description="SHSP" evidence="4">
    <location>
        <begin position="34"/>
        <end position="147"/>
    </location>
</feature>
<evidence type="ECO:0000313" key="6">
    <source>
        <dbReference type="Proteomes" id="UP000262802"/>
    </source>
</evidence>
<dbReference type="Pfam" id="PF00011">
    <property type="entry name" value="HSP20"/>
    <property type="match status" value="1"/>
</dbReference>
<name>A0A3B7RI84_9BACT</name>
<proteinExistence type="inferred from homology"/>
<protein>
    <submittedName>
        <fullName evidence="5">Hsp20/alpha crystallin family protein</fullName>
    </submittedName>
</protein>
<evidence type="ECO:0000313" key="5">
    <source>
        <dbReference type="EMBL" id="AYA38936.1"/>
    </source>
</evidence>
<gene>
    <name evidence="5" type="ORF">D3Y59_13010</name>
</gene>
<dbReference type="InterPro" id="IPR002068">
    <property type="entry name" value="A-crystallin/Hsp20_dom"/>
</dbReference>
<dbReference type="RefSeq" id="WP_119446464.1">
    <property type="nucleotide sequence ID" value="NZ_CP032317.1"/>
</dbReference>
<evidence type="ECO:0000259" key="4">
    <source>
        <dbReference type="PROSITE" id="PS01031"/>
    </source>
</evidence>
<comment type="similarity">
    <text evidence="1 2">Belongs to the small heat shock protein (HSP20) family.</text>
</comment>
<dbReference type="SUPFAM" id="SSF49764">
    <property type="entry name" value="HSP20-like chaperones"/>
    <property type="match status" value="1"/>
</dbReference>
<dbReference type="Gene3D" id="2.60.40.790">
    <property type="match status" value="1"/>
</dbReference>
<dbReference type="PROSITE" id="PS01031">
    <property type="entry name" value="SHSP"/>
    <property type="match status" value="1"/>
</dbReference>
<feature type="compositionally biased region" description="Low complexity" evidence="3">
    <location>
        <begin position="146"/>
        <end position="158"/>
    </location>
</feature>
<dbReference type="PANTHER" id="PTHR11527">
    <property type="entry name" value="HEAT-SHOCK PROTEIN 20 FAMILY MEMBER"/>
    <property type="match status" value="1"/>
</dbReference>